<dbReference type="OrthoDB" id="3561125at2759"/>
<reference evidence="2 3" key="1">
    <citation type="journal article" date="2014" name="BMC Genomics">
        <title>Genome sequencing of four Aureobasidium pullulans varieties: biotechnological potential, stress tolerance, and description of new species.</title>
        <authorList>
            <person name="Gostin Ar C."/>
            <person name="Ohm R.A."/>
            <person name="Kogej T."/>
            <person name="Sonjak S."/>
            <person name="Turk M."/>
            <person name="Zajc J."/>
            <person name="Zalar P."/>
            <person name="Grube M."/>
            <person name="Sun H."/>
            <person name="Han J."/>
            <person name="Sharma A."/>
            <person name="Chiniquy J."/>
            <person name="Ngan C.Y."/>
            <person name="Lipzen A."/>
            <person name="Barry K."/>
            <person name="Grigoriev I.V."/>
            <person name="Gunde-Cimerman N."/>
        </authorList>
    </citation>
    <scope>NUCLEOTIDE SEQUENCE [LARGE SCALE GENOMIC DNA]</scope>
    <source>
        <strain evidence="2 3">EXF-2481</strain>
    </source>
</reference>
<protein>
    <recommendedName>
        <fullName evidence="4">C2H2-type domain-containing protein</fullName>
    </recommendedName>
</protein>
<feature type="region of interest" description="Disordered" evidence="1">
    <location>
        <begin position="131"/>
        <end position="231"/>
    </location>
</feature>
<evidence type="ECO:0000256" key="1">
    <source>
        <dbReference type="SAM" id="MobiDB-lite"/>
    </source>
</evidence>
<gene>
    <name evidence="2" type="ORF">AUEXF2481DRAFT_606265</name>
</gene>
<dbReference type="EMBL" id="KL584799">
    <property type="protein sequence ID" value="KEQ90194.1"/>
    <property type="molecule type" value="Genomic_DNA"/>
</dbReference>
<dbReference type="GeneID" id="25369370"/>
<evidence type="ECO:0008006" key="4">
    <source>
        <dbReference type="Google" id="ProtNLM"/>
    </source>
</evidence>
<name>A0A074Y2Q6_AURSE</name>
<dbReference type="Gene3D" id="3.30.160.60">
    <property type="entry name" value="Classic Zinc Finger"/>
    <property type="match status" value="1"/>
</dbReference>
<dbReference type="AlphaFoldDB" id="A0A074Y2Q6"/>
<dbReference type="RefSeq" id="XP_013338679.1">
    <property type="nucleotide sequence ID" value="XM_013483225.1"/>
</dbReference>
<evidence type="ECO:0000313" key="3">
    <source>
        <dbReference type="Proteomes" id="UP000030641"/>
    </source>
</evidence>
<evidence type="ECO:0000313" key="2">
    <source>
        <dbReference type="EMBL" id="KEQ90194.1"/>
    </source>
</evidence>
<dbReference type="HOGENOM" id="CLU_1119979_0_0_1"/>
<dbReference type="Proteomes" id="UP000030641">
    <property type="component" value="Unassembled WGS sequence"/>
</dbReference>
<proteinExistence type="predicted"/>
<feature type="compositionally biased region" description="Low complexity" evidence="1">
    <location>
        <begin position="216"/>
        <end position="225"/>
    </location>
</feature>
<feature type="compositionally biased region" description="Acidic residues" evidence="1">
    <location>
        <begin position="150"/>
        <end position="203"/>
    </location>
</feature>
<organism evidence="2 3">
    <name type="scientific">Aureobasidium subglaciale (strain EXF-2481)</name>
    <name type="common">Aureobasidium pullulans var. subglaciale</name>
    <dbReference type="NCBI Taxonomy" id="1043005"/>
    <lineage>
        <taxon>Eukaryota</taxon>
        <taxon>Fungi</taxon>
        <taxon>Dikarya</taxon>
        <taxon>Ascomycota</taxon>
        <taxon>Pezizomycotina</taxon>
        <taxon>Dothideomycetes</taxon>
        <taxon>Dothideomycetidae</taxon>
        <taxon>Dothideales</taxon>
        <taxon>Saccotheciaceae</taxon>
        <taxon>Aureobasidium</taxon>
    </lineage>
</organism>
<sequence length="248" mass="25822">MVHFLCTRCTYSSAVKGLIKTHLGGHHGFGPFECTACRHCAERREKVELHIRGSNHPAAGWANNSQLNTVLDQEVALCTRPGPLPATQGVAAPTGGQLGGGANPAPMPAPIVAAPAPLPALAQVNPPALGQGVAGPLAPGQGQVGPAADDHEDEEDAEEEDTVLDFGEDDDLYGLSSDEADAITQDEDGDDDAEAGEEEEDNEIIGPSTPPGQHGNNNNNNNNNNDDAGGSPGLRLMILKMRMELGLY</sequence>
<accession>A0A074Y2Q6</accession>
<dbReference type="InParanoid" id="A0A074Y2Q6"/>
<keyword evidence="3" id="KW-1185">Reference proteome</keyword>